<feature type="transmembrane region" description="Helical" evidence="1">
    <location>
        <begin position="94"/>
        <end position="118"/>
    </location>
</feature>
<feature type="transmembrane region" description="Helical" evidence="1">
    <location>
        <begin position="171"/>
        <end position="191"/>
    </location>
</feature>
<dbReference type="EMBL" id="DRLD01000273">
    <property type="protein sequence ID" value="HED11021.1"/>
    <property type="molecule type" value="Genomic_DNA"/>
</dbReference>
<dbReference type="AlphaFoldDB" id="A0A7V1LN60"/>
<sequence length="318" mass="36697">MYDYLFISEQVLSLLAVLCFYFIDHYSHLQHKKWLNPQFETPSYSAKINRGLMMSAMVILFISFLVTQAFTLFYAGRLSRLEPVVYMGISTRLILFFMMISGWLNLLFILLLLAYFKLKPKERYPVLHKMLLFMGATLLTLFLFKTGNYLVSLDTILLPSLNRPTHYLTNSNFISLTELLLLGGLLAVLFFSYHLLRRKRKNIYYSVYLIVNLVLFLFLLIPYYQMATLLYNIDVPSSMGISGFTYENYYIFIVLSFLFSSAGISIVMAGVYIALSPRMLVPSFGRAYALKYAAINFTTVIILAVLPIYPLLLTTVFS</sequence>
<accession>A0A7V1LN60</accession>
<evidence type="ECO:0000313" key="2">
    <source>
        <dbReference type="EMBL" id="HED11021.1"/>
    </source>
</evidence>
<protein>
    <submittedName>
        <fullName evidence="2">Uncharacterized protein</fullName>
    </submittedName>
</protein>
<feature type="transmembrane region" description="Helical" evidence="1">
    <location>
        <begin position="130"/>
        <end position="151"/>
    </location>
</feature>
<feature type="transmembrane region" description="Helical" evidence="1">
    <location>
        <begin position="52"/>
        <end position="74"/>
    </location>
</feature>
<evidence type="ECO:0000256" key="1">
    <source>
        <dbReference type="SAM" id="Phobius"/>
    </source>
</evidence>
<name>A0A7V1LN60_CALAY</name>
<keyword evidence="1" id="KW-0472">Membrane</keyword>
<reference evidence="2" key="1">
    <citation type="journal article" date="2020" name="mSystems">
        <title>Genome- and Community-Level Interaction Insights into Carbon Utilization and Element Cycling Functions of Hydrothermarchaeota in Hydrothermal Sediment.</title>
        <authorList>
            <person name="Zhou Z."/>
            <person name="Liu Y."/>
            <person name="Xu W."/>
            <person name="Pan J."/>
            <person name="Luo Z.H."/>
            <person name="Li M."/>
        </authorList>
    </citation>
    <scope>NUCLEOTIDE SEQUENCE [LARGE SCALE GENOMIC DNA]</scope>
    <source>
        <strain evidence="2">HyVt-456</strain>
    </source>
</reference>
<dbReference type="Proteomes" id="UP000886005">
    <property type="component" value="Unassembled WGS sequence"/>
</dbReference>
<feature type="transmembrane region" description="Helical" evidence="1">
    <location>
        <begin position="203"/>
        <end position="224"/>
    </location>
</feature>
<proteinExistence type="predicted"/>
<keyword evidence="1" id="KW-0812">Transmembrane</keyword>
<comment type="caution">
    <text evidence="2">The sequence shown here is derived from an EMBL/GenBank/DDBJ whole genome shotgun (WGS) entry which is preliminary data.</text>
</comment>
<gene>
    <name evidence="2" type="ORF">ENJ10_10060</name>
</gene>
<feature type="transmembrane region" description="Helical" evidence="1">
    <location>
        <begin position="6"/>
        <end position="23"/>
    </location>
</feature>
<feature type="transmembrane region" description="Helical" evidence="1">
    <location>
        <begin position="249"/>
        <end position="275"/>
    </location>
</feature>
<organism evidence="2">
    <name type="scientific">Caldithrix abyssi</name>
    <dbReference type="NCBI Taxonomy" id="187145"/>
    <lineage>
        <taxon>Bacteria</taxon>
        <taxon>Pseudomonadati</taxon>
        <taxon>Calditrichota</taxon>
        <taxon>Calditrichia</taxon>
        <taxon>Calditrichales</taxon>
        <taxon>Calditrichaceae</taxon>
        <taxon>Caldithrix</taxon>
    </lineage>
</organism>
<feature type="transmembrane region" description="Helical" evidence="1">
    <location>
        <begin position="287"/>
        <end position="309"/>
    </location>
</feature>
<keyword evidence="1" id="KW-1133">Transmembrane helix</keyword>